<dbReference type="GO" id="GO:0005886">
    <property type="term" value="C:plasma membrane"/>
    <property type="evidence" value="ECO:0007669"/>
    <property type="project" value="UniProtKB-SubCell"/>
</dbReference>
<evidence type="ECO:0000256" key="6">
    <source>
        <dbReference type="ARBA" id="ARBA00023180"/>
    </source>
</evidence>
<dbReference type="Pfam" id="PF08407">
    <property type="entry name" value="Chitin_synth_1N"/>
    <property type="match status" value="1"/>
</dbReference>
<dbReference type="AlphaFoldDB" id="A0A1B8AZM5"/>
<evidence type="ECO:0000313" key="12">
    <source>
        <dbReference type="Proteomes" id="UP000091967"/>
    </source>
</evidence>
<dbReference type="EC" id="2.4.1.16" evidence="2"/>
<dbReference type="InterPro" id="IPR013616">
    <property type="entry name" value="Chitin_synth_N"/>
</dbReference>
<evidence type="ECO:0000256" key="8">
    <source>
        <dbReference type="SAM" id="MobiDB-lite"/>
    </source>
</evidence>
<dbReference type="OMA" id="WVLNGQG"/>
<keyword evidence="5" id="KW-1133">Transmembrane helix</keyword>
<keyword evidence="4" id="KW-0328">Glycosyltransferase</keyword>
<evidence type="ECO:0000256" key="1">
    <source>
        <dbReference type="ARBA" id="ARBA00004651"/>
    </source>
</evidence>
<keyword evidence="5" id="KW-0812">Transmembrane</keyword>
<proteinExistence type="predicted"/>
<keyword evidence="3" id="KW-1003">Cell membrane</keyword>
<keyword evidence="5" id="KW-0472">Membrane</keyword>
<name>A0A1B8AZM5_FUSPO</name>
<feature type="compositionally biased region" description="Polar residues" evidence="8">
    <location>
        <begin position="369"/>
        <end position="385"/>
    </location>
</feature>
<accession>A0A1B8AZM5</accession>
<evidence type="ECO:0000259" key="10">
    <source>
        <dbReference type="Pfam" id="PF17111"/>
    </source>
</evidence>
<gene>
    <name evidence="11" type="ORF">FPOA_06415</name>
</gene>
<organism evidence="11 12">
    <name type="scientific">Fusarium poae</name>
    <dbReference type="NCBI Taxonomy" id="36050"/>
    <lineage>
        <taxon>Eukaryota</taxon>
        <taxon>Fungi</taxon>
        <taxon>Dikarya</taxon>
        <taxon>Ascomycota</taxon>
        <taxon>Pezizomycotina</taxon>
        <taxon>Sordariomycetes</taxon>
        <taxon>Hypocreomycetidae</taxon>
        <taxon>Hypocreales</taxon>
        <taxon>Nectriaceae</taxon>
        <taxon>Fusarium</taxon>
    </lineage>
</organism>
<comment type="subcellular location">
    <subcellularLocation>
        <location evidence="1">Cell membrane</location>
        <topology evidence="1">Multi-pass membrane protein</topology>
    </subcellularLocation>
</comment>
<dbReference type="EMBL" id="LYXU01000002">
    <property type="protein sequence ID" value="OBS25881.1"/>
    <property type="molecule type" value="Genomic_DNA"/>
</dbReference>
<protein>
    <recommendedName>
        <fullName evidence="2">chitin synthase</fullName>
        <ecNumber evidence="2">2.4.1.16</ecNumber>
    </recommendedName>
</protein>
<evidence type="ECO:0000259" key="9">
    <source>
        <dbReference type="Pfam" id="PF08407"/>
    </source>
</evidence>
<feature type="compositionally biased region" description="Basic and acidic residues" evidence="8">
    <location>
        <begin position="387"/>
        <end position="399"/>
    </location>
</feature>
<feature type="region of interest" description="Disordered" evidence="8">
    <location>
        <begin position="367"/>
        <end position="399"/>
    </location>
</feature>
<evidence type="ECO:0000256" key="5">
    <source>
        <dbReference type="ARBA" id="ARBA00022989"/>
    </source>
</evidence>
<sequence>MDPLSIATGCASLITTIGSLTLSITSFVRSCREARSDLDRVSRELHSLQTVLELIEEDAKDDTKPFPETIQRHVSGIVTNCNSVVVEVQTCITKYGDGKVRNKAAWVLNGQGDMEKLRSSLEAHKSALELALDMLTLSVTKDIKTDTTEIRNDTAAIKDDTSQILEEIARLQARLPVTAAAPNDYILQKFLEDMATYTESTLDVDGGFSDRASSKALSFIDEDEEISRVSNQEDISIQNTEKEDTVEDSQGSQSTPAAYDAVISEKKDDADVPREPPFARMVKRKSLVGTADIETAQAPAKEIGPTPSLTQQEPLLHFQRPQPDVKPPPAQKPTQIISPRLRRIQTVDDHRRYERLITILGKGQDTEKVFSQSRPSSDTSLTGSSRLVDKPEEQEPREQLEDLSPEWVYRIAYGIKVFMGNCILELPVPETILKLVPRTDHDEFTHTRFTFVTCPPKDMVGERYCLRPTFWATKPVTKFILAVHVTPLHKYCLKTWTLIHDAIAYAEKKLGEGTWKSVRVHIHFAGASTEWLSFLERTGAVNNFNIPPVTVRRKQVLTEALTEEAREVAGKRVVGTMMEYIVQLRDVVNINGRSSGEVVQADIPIRVVVTRYAAGNDIEHDHFSDWSRPILSILEAKHIIHMDTFGSTKKDDHKFLYRAWTATKPLGTFNHRFELIKSSDLMKQMRTFKERLLT</sequence>
<evidence type="ECO:0000313" key="11">
    <source>
        <dbReference type="EMBL" id="OBS25881.1"/>
    </source>
</evidence>
<keyword evidence="7" id="KW-0175">Coiled coil</keyword>
<dbReference type="GO" id="GO:0004100">
    <property type="term" value="F:chitin synthase activity"/>
    <property type="evidence" value="ECO:0007669"/>
    <property type="project" value="UniProtKB-EC"/>
</dbReference>
<reference evidence="11 12" key="1">
    <citation type="submission" date="2016-06" db="EMBL/GenBank/DDBJ databases">
        <title>Living apart together: crosstalk between the core and supernumerary genomes in a fungal plant pathogen.</title>
        <authorList>
            <person name="Vanheule A."/>
            <person name="Audenaert K."/>
            <person name="Warris S."/>
            <person name="Van De Geest H."/>
            <person name="Schijlen E."/>
            <person name="Hofte M."/>
            <person name="De Saeger S."/>
            <person name="Haesaert G."/>
            <person name="Waalwijk C."/>
            <person name="Van Der Lee T."/>
        </authorList>
    </citation>
    <scope>NUCLEOTIDE SEQUENCE [LARGE SCALE GENOMIC DNA]</scope>
    <source>
        <strain evidence="11 12">2516</strain>
    </source>
</reference>
<dbReference type="Proteomes" id="UP000091967">
    <property type="component" value="Unassembled WGS sequence"/>
</dbReference>
<comment type="caution">
    <text evidence="11">The sequence shown here is derived from an EMBL/GenBank/DDBJ whole genome shotgun (WGS) entry which is preliminary data.</text>
</comment>
<keyword evidence="6" id="KW-0325">Glycoprotein</keyword>
<evidence type="ECO:0000256" key="4">
    <source>
        <dbReference type="ARBA" id="ARBA00022676"/>
    </source>
</evidence>
<evidence type="ECO:0000256" key="7">
    <source>
        <dbReference type="SAM" id="Coils"/>
    </source>
</evidence>
<dbReference type="STRING" id="36050.A0A1B8AZM5"/>
<dbReference type="Pfam" id="PF17111">
    <property type="entry name" value="PigL_N"/>
    <property type="match status" value="1"/>
</dbReference>
<keyword evidence="4" id="KW-0808">Transferase</keyword>
<feature type="domain" description="Chitin synthase N-terminal" evidence="9">
    <location>
        <begin position="415"/>
        <end position="469"/>
    </location>
</feature>
<feature type="coiled-coil region" evidence="7">
    <location>
        <begin position="31"/>
        <end position="58"/>
    </location>
</feature>
<keyword evidence="12" id="KW-1185">Reference proteome</keyword>
<feature type="compositionally biased region" description="Polar residues" evidence="8">
    <location>
        <begin position="228"/>
        <end position="239"/>
    </location>
</feature>
<evidence type="ECO:0000256" key="2">
    <source>
        <dbReference type="ARBA" id="ARBA00012543"/>
    </source>
</evidence>
<dbReference type="InterPro" id="IPR031348">
    <property type="entry name" value="PigL_N"/>
</dbReference>
<evidence type="ECO:0000256" key="3">
    <source>
        <dbReference type="ARBA" id="ARBA00022475"/>
    </source>
</evidence>
<feature type="domain" description="Azaphilone pigments biosynthesis cluster protein L N-terminal" evidence="10">
    <location>
        <begin position="1"/>
        <end position="175"/>
    </location>
</feature>
<feature type="region of interest" description="Disordered" evidence="8">
    <location>
        <begin position="228"/>
        <end position="257"/>
    </location>
</feature>